<organism evidence="1">
    <name type="scientific">Cladocopium goreaui</name>
    <dbReference type="NCBI Taxonomy" id="2562237"/>
    <lineage>
        <taxon>Eukaryota</taxon>
        <taxon>Sar</taxon>
        <taxon>Alveolata</taxon>
        <taxon>Dinophyceae</taxon>
        <taxon>Suessiales</taxon>
        <taxon>Symbiodiniaceae</taxon>
        <taxon>Cladocopium</taxon>
    </lineage>
</organism>
<gene>
    <name evidence="1" type="ORF">C1SCF055_LOCUS19425</name>
</gene>
<dbReference type="EMBL" id="CAMXCT020001735">
    <property type="protein sequence ID" value="CAL1145984.1"/>
    <property type="molecule type" value="Genomic_DNA"/>
</dbReference>
<dbReference type="AlphaFoldDB" id="A0A9P1CIE6"/>
<dbReference type="Proteomes" id="UP001152797">
    <property type="component" value="Unassembled WGS sequence"/>
</dbReference>
<evidence type="ECO:0000313" key="1">
    <source>
        <dbReference type="EMBL" id="CAI3992609.1"/>
    </source>
</evidence>
<accession>A0A9P1CIE6</accession>
<reference evidence="1" key="1">
    <citation type="submission" date="2022-10" db="EMBL/GenBank/DDBJ databases">
        <authorList>
            <person name="Chen Y."/>
            <person name="Dougan E. K."/>
            <person name="Chan C."/>
            <person name="Rhodes N."/>
            <person name="Thang M."/>
        </authorList>
    </citation>
    <scope>NUCLEOTIDE SEQUENCE</scope>
</reference>
<keyword evidence="4" id="KW-1185">Reference proteome</keyword>
<evidence type="ECO:0000313" key="4">
    <source>
        <dbReference type="Proteomes" id="UP001152797"/>
    </source>
</evidence>
<name>A0A9P1CIE6_9DINO</name>
<reference evidence="2" key="2">
    <citation type="submission" date="2024-04" db="EMBL/GenBank/DDBJ databases">
        <authorList>
            <person name="Chen Y."/>
            <person name="Shah S."/>
            <person name="Dougan E. K."/>
            <person name="Thang M."/>
            <person name="Chan C."/>
        </authorList>
    </citation>
    <scope>NUCLEOTIDE SEQUENCE [LARGE SCALE GENOMIC DNA]</scope>
</reference>
<evidence type="ECO:0000313" key="3">
    <source>
        <dbReference type="EMBL" id="CAL4779921.1"/>
    </source>
</evidence>
<dbReference type="EMBL" id="CAMXCT030001735">
    <property type="protein sequence ID" value="CAL4779921.1"/>
    <property type="molecule type" value="Genomic_DNA"/>
</dbReference>
<protein>
    <submittedName>
        <fullName evidence="3">tRNA wybutosine-synthesizing protein 2/3/4</fullName>
    </submittedName>
</protein>
<sequence>MASERKTSKAWQVALQLCAAEVCHENHVEEDEKSAVLCNKIPVPSLFGGAGRTTVFGRMLWCAAMLGTGPVIDLYSGIGDSTALLVDGLAHRSSKDRRLVSFERSFERLSFVAARLQGQDAAIHTVDAQTIQQGYWLSFLHKQMDSSQASALLVAGSTAEYLDVVSKGLGEPGLLLLDPDVELPREEFARDWRKLEALKPRAVAIYNTNLPGGAGWVLNRLLALGTYVEAAAGSNDGGQGELDELFQVRAWSFLIRVDSEGPQWPLHNPPSLLVDLQSPGDLPEAQRDESGTVRMVGSEAKEWIQENLKQGWQWQNTTFRAVRGGEVLRIHRTVGEIVPVEVQRPTEDLLTPPTTETNPHRCLAEADPLIEARALRIPCFLNCEGPDFDHRWGEFRRKVLQNAMEGHPAVEELTVEATLMNKGIVESDEILIHGRSRFISRLRHEYTHDGHLEGFCLFGITAAAFLKGRYMLGMEPKELESHGRRFFPHQLGLAEMETAYTMVTDSDSKGGIEFSFLENSGWGVALEDIVSNLERQKSQLGAPFQLYQPKWASLQMRATGLSTRQAGKFHPSWEQLRICGLGDHLTATFDAVLMAENSLRLGLGSLGGEQTLKIHLEFLGRYCPKHAGQGHQCRQRCELLGSCHEDEDTDPVARFLDGVIHPQTLEELPFDLDERRERLREIILGDTRLRSADLLVCSHPTLLCMVLAEASEKPLFVHASSTLLYGLQCLRCAAVSSNLRYFDHSQGSAHSYLQRIRSLLVTKPQMSFLAEGRFLAEQIQYQVGVQVSWVPPLAMYINEGSWYGQGQQGVTQVVVLRSRFFVSLMGELLRSLLREIVALNYQKYPLEVVFLGKDKQFEEQWLSLQQLAGFDAAILWPNDLHQRTFHEVYRMGMPLLMPDADGLYRAQKMSNWGYSSYGARLVTLEEDRKHPFPPWWNSFNATPEIVSYWERFADWQQMPHVQRFSSLPGLVVQTLQLDLRKTSFDMLTFHRQLCKDALDLVSHEILSVMRPTN</sequence>
<proteinExistence type="predicted"/>
<dbReference type="OrthoDB" id="408788at2759"/>
<evidence type="ECO:0000313" key="2">
    <source>
        <dbReference type="EMBL" id="CAL1145984.1"/>
    </source>
</evidence>
<comment type="caution">
    <text evidence="1">The sequence shown here is derived from an EMBL/GenBank/DDBJ whole genome shotgun (WGS) entry which is preliminary data.</text>
</comment>
<dbReference type="EMBL" id="CAMXCT010001735">
    <property type="protein sequence ID" value="CAI3992609.1"/>
    <property type="molecule type" value="Genomic_DNA"/>
</dbReference>